<accession>A0A843WHX8</accession>
<dbReference type="AlphaFoldDB" id="A0A843WHX8"/>
<proteinExistence type="predicted"/>
<keyword evidence="2" id="KW-1185">Reference proteome</keyword>
<evidence type="ECO:0000313" key="2">
    <source>
        <dbReference type="Proteomes" id="UP000652761"/>
    </source>
</evidence>
<reference evidence="1" key="1">
    <citation type="submission" date="2017-07" db="EMBL/GenBank/DDBJ databases">
        <title>Taro Niue Genome Assembly and Annotation.</title>
        <authorList>
            <person name="Atibalentja N."/>
            <person name="Keating K."/>
            <person name="Fields C.J."/>
        </authorList>
    </citation>
    <scope>NUCLEOTIDE SEQUENCE</scope>
    <source>
        <strain evidence="1">Niue_2</strain>
        <tissue evidence="1">Leaf</tissue>
    </source>
</reference>
<sequence>MASAPYGAVCTHPMQLQFIGDSRQSIGDPAQDADQAVGVLLPLLSVQLTVRVLGFQMSHQRSAVPFEDLHQLGLHVVFFAVLPRRGPPPLVSFPGRRRLLGVLLRLLLLTCHACTIKCSLIRKMAGFSLSYTPLLLTAPTQIFTLPGPTSAVTAHQLYSSELLSSSHKQFEDLRQTVLPRLGQDMFKGCQEVNQHISCLAVDVKMGMEFRSLSPVSWLNHYKTHG</sequence>
<comment type="caution">
    <text evidence="1">The sequence shown here is derived from an EMBL/GenBank/DDBJ whole genome shotgun (WGS) entry which is preliminary data.</text>
</comment>
<evidence type="ECO:0000313" key="1">
    <source>
        <dbReference type="EMBL" id="MQM11103.1"/>
    </source>
</evidence>
<organism evidence="1 2">
    <name type="scientific">Colocasia esculenta</name>
    <name type="common">Wild taro</name>
    <name type="synonym">Arum esculentum</name>
    <dbReference type="NCBI Taxonomy" id="4460"/>
    <lineage>
        <taxon>Eukaryota</taxon>
        <taxon>Viridiplantae</taxon>
        <taxon>Streptophyta</taxon>
        <taxon>Embryophyta</taxon>
        <taxon>Tracheophyta</taxon>
        <taxon>Spermatophyta</taxon>
        <taxon>Magnoliopsida</taxon>
        <taxon>Liliopsida</taxon>
        <taxon>Araceae</taxon>
        <taxon>Aroideae</taxon>
        <taxon>Colocasieae</taxon>
        <taxon>Colocasia</taxon>
    </lineage>
</organism>
<protein>
    <submittedName>
        <fullName evidence="1">Uncharacterized protein</fullName>
    </submittedName>
</protein>
<dbReference type="EMBL" id="NMUH01004869">
    <property type="protein sequence ID" value="MQM11103.1"/>
    <property type="molecule type" value="Genomic_DNA"/>
</dbReference>
<name>A0A843WHX8_COLES</name>
<gene>
    <name evidence="1" type="ORF">Taro_044013</name>
</gene>
<dbReference type="Proteomes" id="UP000652761">
    <property type="component" value="Unassembled WGS sequence"/>
</dbReference>